<dbReference type="InterPro" id="IPR000086">
    <property type="entry name" value="NUDIX_hydrolase_dom"/>
</dbReference>
<keyword evidence="1 2" id="KW-0378">Hydrolase</keyword>
<organism evidence="4 5">
    <name type="scientific">Candidatus Gottesmanbacteria bacterium RBG_16_37_8</name>
    <dbReference type="NCBI Taxonomy" id="1798371"/>
    <lineage>
        <taxon>Bacteria</taxon>
        <taxon>Candidatus Gottesmaniibacteriota</taxon>
    </lineage>
</organism>
<dbReference type="PRINTS" id="PR00502">
    <property type="entry name" value="NUDIXFAMILY"/>
</dbReference>
<dbReference type="CDD" id="cd04681">
    <property type="entry name" value="NUDIX_Hydrolase"/>
    <property type="match status" value="1"/>
</dbReference>
<evidence type="ECO:0000313" key="5">
    <source>
        <dbReference type="Proteomes" id="UP000176665"/>
    </source>
</evidence>
<dbReference type="PROSITE" id="PS00893">
    <property type="entry name" value="NUDIX_BOX"/>
    <property type="match status" value="1"/>
</dbReference>
<evidence type="ECO:0000256" key="1">
    <source>
        <dbReference type="ARBA" id="ARBA00022801"/>
    </source>
</evidence>
<dbReference type="PROSITE" id="PS51462">
    <property type="entry name" value="NUDIX"/>
    <property type="match status" value="1"/>
</dbReference>
<protein>
    <recommendedName>
        <fullName evidence="3">Nudix hydrolase domain-containing protein</fullName>
    </recommendedName>
</protein>
<dbReference type="PANTHER" id="PTHR43736:SF1">
    <property type="entry name" value="DIHYDRONEOPTERIN TRIPHOSPHATE DIPHOSPHATASE"/>
    <property type="match status" value="1"/>
</dbReference>
<dbReference type="STRING" id="1798371.A2W14_06550"/>
<dbReference type="InterPro" id="IPR015797">
    <property type="entry name" value="NUDIX_hydrolase-like_dom_sf"/>
</dbReference>
<dbReference type="EMBL" id="MFJA01000073">
    <property type="protein sequence ID" value="OGG02161.1"/>
    <property type="molecule type" value="Genomic_DNA"/>
</dbReference>
<dbReference type="AlphaFoldDB" id="A0A1F5YPN6"/>
<feature type="domain" description="Nudix hydrolase" evidence="3">
    <location>
        <begin position="37"/>
        <end position="165"/>
    </location>
</feature>
<dbReference type="Gene3D" id="3.90.79.10">
    <property type="entry name" value="Nucleoside Triphosphate Pyrophosphohydrolase"/>
    <property type="match status" value="1"/>
</dbReference>
<dbReference type="PANTHER" id="PTHR43736">
    <property type="entry name" value="ADP-RIBOSE PYROPHOSPHATASE"/>
    <property type="match status" value="1"/>
</dbReference>
<evidence type="ECO:0000313" key="4">
    <source>
        <dbReference type="EMBL" id="OGG02161.1"/>
    </source>
</evidence>
<gene>
    <name evidence="4" type="ORF">A2W14_06550</name>
</gene>
<dbReference type="SUPFAM" id="SSF55811">
    <property type="entry name" value="Nudix"/>
    <property type="match status" value="1"/>
</dbReference>
<dbReference type="Proteomes" id="UP000176665">
    <property type="component" value="Unassembled WGS sequence"/>
</dbReference>
<sequence>MSKSIFKYCPSCGYRLITGKDVRLISCNKCAFHFYISPAPTVAILLKNINNEYLFVKRKFQPKKGYWDLPGGFLDYRETYEKALKREVREELGITISVFNYIGSATDVYDYKGISYYTIVAVYGGFIEQKIIPADDVETFLFFTEKNIPENKFAFPGLLSLVKKYILTT</sequence>
<reference evidence="4 5" key="1">
    <citation type="journal article" date="2016" name="Nat. Commun.">
        <title>Thousands of microbial genomes shed light on interconnected biogeochemical processes in an aquifer system.</title>
        <authorList>
            <person name="Anantharaman K."/>
            <person name="Brown C.T."/>
            <person name="Hug L.A."/>
            <person name="Sharon I."/>
            <person name="Castelle C.J."/>
            <person name="Probst A.J."/>
            <person name="Thomas B.C."/>
            <person name="Singh A."/>
            <person name="Wilkins M.J."/>
            <person name="Karaoz U."/>
            <person name="Brodie E.L."/>
            <person name="Williams K.H."/>
            <person name="Hubbard S.S."/>
            <person name="Banfield J.F."/>
        </authorList>
    </citation>
    <scope>NUCLEOTIDE SEQUENCE [LARGE SCALE GENOMIC DNA]</scope>
</reference>
<name>A0A1F5YPN6_9BACT</name>
<evidence type="ECO:0000259" key="3">
    <source>
        <dbReference type="PROSITE" id="PS51462"/>
    </source>
</evidence>
<accession>A0A1F5YPN6</accession>
<dbReference type="InterPro" id="IPR020084">
    <property type="entry name" value="NUDIX_hydrolase_CS"/>
</dbReference>
<dbReference type="GO" id="GO:0016787">
    <property type="term" value="F:hydrolase activity"/>
    <property type="evidence" value="ECO:0007669"/>
    <property type="project" value="UniProtKB-KW"/>
</dbReference>
<dbReference type="InterPro" id="IPR020476">
    <property type="entry name" value="Nudix_hydrolase"/>
</dbReference>
<comment type="caution">
    <text evidence="4">The sequence shown here is derived from an EMBL/GenBank/DDBJ whole genome shotgun (WGS) entry which is preliminary data.</text>
</comment>
<proteinExistence type="inferred from homology"/>
<dbReference type="Pfam" id="PF00293">
    <property type="entry name" value="NUDIX"/>
    <property type="match status" value="1"/>
</dbReference>
<evidence type="ECO:0000256" key="2">
    <source>
        <dbReference type="RuleBase" id="RU003476"/>
    </source>
</evidence>
<comment type="similarity">
    <text evidence="2">Belongs to the Nudix hydrolase family.</text>
</comment>